<gene>
    <name evidence="1" type="ORF">J2S17_000276</name>
</gene>
<evidence type="ECO:0000313" key="2">
    <source>
        <dbReference type="Proteomes" id="UP001238088"/>
    </source>
</evidence>
<dbReference type="RefSeq" id="WP_307471132.1">
    <property type="nucleotide sequence ID" value="NZ_JAUSUB010000001.1"/>
</dbReference>
<accession>A0ABU0AAX4</accession>
<evidence type="ECO:0000313" key="1">
    <source>
        <dbReference type="EMBL" id="MDQ0268407.1"/>
    </source>
</evidence>
<proteinExistence type="predicted"/>
<keyword evidence="2" id="KW-1185">Reference proteome</keyword>
<dbReference type="Proteomes" id="UP001238088">
    <property type="component" value="Unassembled WGS sequence"/>
</dbReference>
<dbReference type="EMBL" id="JAUSUB010000001">
    <property type="protein sequence ID" value="MDQ0268407.1"/>
    <property type="molecule type" value="Genomic_DNA"/>
</dbReference>
<comment type="caution">
    <text evidence="1">The sequence shown here is derived from an EMBL/GenBank/DDBJ whole genome shotgun (WGS) entry which is preliminary data.</text>
</comment>
<organism evidence="1 2">
    <name type="scientific">Cytobacillus purgationiresistens</name>
    <dbReference type="NCBI Taxonomy" id="863449"/>
    <lineage>
        <taxon>Bacteria</taxon>
        <taxon>Bacillati</taxon>
        <taxon>Bacillota</taxon>
        <taxon>Bacilli</taxon>
        <taxon>Bacillales</taxon>
        <taxon>Bacillaceae</taxon>
        <taxon>Cytobacillus</taxon>
    </lineage>
</organism>
<reference evidence="1 2" key="1">
    <citation type="submission" date="2023-07" db="EMBL/GenBank/DDBJ databases">
        <title>Genomic Encyclopedia of Type Strains, Phase IV (KMG-IV): sequencing the most valuable type-strain genomes for metagenomic binning, comparative biology and taxonomic classification.</title>
        <authorList>
            <person name="Goeker M."/>
        </authorList>
    </citation>
    <scope>NUCLEOTIDE SEQUENCE [LARGE SCALE GENOMIC DNA]</scope>
    <source>
        <strain evidence="1 2">DSM 23494</strain>
    </source>
</reference>
<name>A0ABU0AAX4_9BACI</name>
<evidence type="ECO:0008006" key="3">
    <source>
        <dbReference type="Google" id="ProtNLM"/>
    </source>
</evidence>
<protein>
    <recommendedName>
        <fullName evidence="3">KTSC domain-containing protein</fullName>
    </recommendedName>
</protein>
<sequence length="71" mass="8698">MNIITDNSFFEIVYDRQRFDYLQFIRIDHICDIVYITFKNAFTSEMYTFEKDKISKFKKIINIFPGFNVNH</sequence>